<reference evidence="2 3" key="1">
    <citation type="submission" date="2016-01" db="EMBL/GenBank/DDBJ databases">
        <title>The new phylogeny of the genus Mycobacterium.</title>
        <authorList>
            <person name="Tarcisio F."/>
            <person name="Conor M."/>
            <person name="Antonella G."/>
            <person name="Elisabetta G."/>
            <person name="Giulia F.S."/>
            <person name="Sara T."/>
            <person name="Anna F."/>
            <person name="Clotilde B."/>
            <person name="Roberto B."/>
            <person name="Veronica D.S."/>
            <person name="Fabio R."/>
            <person name="Monica P."/>
            <person name="Olivier J."/>
            <person name="Enrico T."/>
            <person name="Nicola S."/>
        </authorList>
    </citation>
    <scope>NUCLEOTIDE SEQUENCE [LARGE SCALE GENOMIC DNA]</scope>
    <source>
        <strain evidence="2 3">DSM 44803</strain>
    </source>
</reference>
<evidence type="ECO:0000313" key="3">
    <source>
        <dbReference type="Proteomes" id="UP000193781"/>
    </source>
</evidence>
<dbReference type="AlphaFoldDB" id="A0A1X1YYD9"/>
<dbReference type="Proteomes" id="UP000193781">
    <property type="component" value="Unassembled WGS sequence"/>
</dbReference>
<feature type="compositionally biased region" description="Basic and acidic residues" evidence="1">
    <location>
        <begin position="1"/>
        <end position="10"/>
    </location>
</feature>
<evidence type="ECO:0000313" key="2">
    <source>
        <dbReference type="EMBL" id="ORW16063.1"/>
    </source>
</evidence>
<gene>
    <name evidence="2" type="ORF">AWC17_15055</name>
</gene>
<proteinExistence type="predicted"/>
<feature type="region of interest" description="Disordered" evidence="1">
    <location>
        <begin position="1"/>
        <end position="27"/>
    </location>
</feature>
<comment type="caution">
    <text evidence="2">The sequence shown here is derived from an EMBL/GenBank/DDBJ whole genome shotgun (WGS) entry which is preliminary data.</text>
</comment>
<organism evidence="2 3">
    <name type="scientific">Mycobacterium nebraskense</name>
    <dbReference type="NCBI Taxonomy" id="244292"/>
    <lineage>
        <taxon>Bacteria</taxon>
        <taxon>Bacillati</taxon>
        <taxon>Actinomycetota</taxon>
        <taxon>Actinomycetes</taxon>
        <taxon>Mycobacteriales</taxon>
        <taxon>Mycobacteriaceae</taxon>
        <taxon>Mycobacterium</taxon>
    </lineage>
</organism>
<keyword evidence="3" id="KW-1185">Reference proteome</keyword>
<dbReference type="EMBL" id="LQPH01000164">
    <property type="protein sequence ID" value="ORW16063.1"/>
    <property type="molecule type" value="Genomic_DNA"/>
</dbReference>
<dbReference type="RefSeq" id="WP_085165205.1">
    <property type="nucleotide sequence ID" value="NZ_JACKSS010000021.1"/>
</dbReference>
<protein>
    <submittedName>
        <fullName evidence="2">Uncharacterized protein</fullName>
    </submittedName>
</protein>
<accession>A0A1X1YYD9</accession>
<name>A0A1X1YYD9_9MYCO</name>
<evidence type="ECO:0000256" key="1">
    <source>
        <dbReference type="SAM" id="MobiDB-lite"/>
    </source>
</evidence>
<sequence>MSATAREHVRNVAADNGYERDGDLGEASPWDAFVRNERRVAIKFSRTNDRVLKVTVNGSDVRGRYGGAITALAGPDGDLRRA</sequence>